<dbReference type="InterPro" id="IPR008258">
    <property type="entry name" value="Transglycosylase_SLT_dom_1"/>
</dbReference>
<feature type="compositionally biased region" description="Basic and acidic residues" evidence="4">
    <location>
        <begin position="65"/>
        <end position="76"/>
    </location>
</feature>
<dbReference type="PANTHER" id="PTHR37423">
    <property type="entry name" value="SOLUBLE LYTIC MUREIN TRANSGLYCOSYLASE-RELATED"/>
    <property type="match status" value="1"/>
</dbReference>
<accession>A0A1H2BK40</accession>
<sequence length="750" mass="82998">MVRAGGFAGDLGMNQPFRPLAYIFTLAMLAGFSNDASALTRHKQMQHAKKADAATGSRHQRKTALKKDKHEKDKHAAHVAAAHEASPANVPAQGTATVPLSGDLAIVKNAIDLVRQGKIGEATAAEKTIGDPAAQKLVEWFILRHPDADANFGRYAAFLADNPGWPSRGLMRRRAEALLWQERIDASAVHGFTDDQPASAKGRFALARALLAEGDRDGAGRQVREAWRSAELSERVEADAFEMFRDLLTREDHRVRMDRRIGVKDFSGAMRAAHHLGSDDLSIVKACAAVTANETKALDLLDAVSIDARQDLGYTLCRIDWMQRHDRVADATRLMLAAPRETMALQDTDEWWRVRRVLARKLLDLRNFQTAYQVARDAAPPANENYRAEFYFLPGWIALRYLNDPTTARALFAHIDDGSVNPIVLARANYWRGRAAEAIGDNDGMRAGYEAAARYPTAYYGQLARAKLGLDRIELRAPQQADPEGGPALPDELVHAADMLYSLGERDVVLNFVTDLAEQSVDATALAALGELTGRRNDARAMLQIGKTALGRGLALDLYAFPTIGIPEHRPIGPEIDRSVIYSVARTESAFDQHDKSPANAVGLMQVTPEAGRDTAKRFGVTYDWDRMVSDPVYNAQMGAAELSALLREYNGCHIMTFAGYNAGRGRVQQWVKQYGDPRDPNVDAIDWVERIPFAETRNYVQRVMENLQVYRVRFDTGAPLISELYRRHGPTQEADSAVLSSAQTSKSEW</sequence>
<dbReference type="CDD" id="cd13401">
    <property type="entry name" value="Slt70-like"/>
    <property type="match status" value="1"/>
</dbReference>
<feature type="region of interest" description="Disordered" evidence="4">
    <location>
        <begin position="48"/>
        <end position="92"/>
    </location>
</feature>
<keyword evidence="7" id="KW-1185">Reference proteome</keyword>
<dbReference type="SUPFAM" id="SSF53955">
    <property type="entry name" value="Lysozyme-like"/>
    <property type="match status" value="1"/>
</dbReference>
<evidence type="ECO:0000259" key="5">
    <source>
        <dbReference type="Pfam" id="PF01464"/>
    </source>
</evidence>
<gene>
    <name evidence="6" type="ORF">SAMN05444158_7270</name>
</gene>
<dbReference type="Gene3D" id="1.10.530.10">
    <property type="match status" value="1"/>
</dbReference>
<dbReference type="EMBL" id="LT629750">
    <property type="protein sequence ID" value="SDT58613.1"/>
    <property type="molecule type" value="Genomic_DNA"/>
</dbReference>
<dbReference type="GO" id="GO:0004553">
    <property type="term" value="F:hydrolase activity, hydrolyzing O-glycosyl compounds"/>
    <property type="evidence" value="ECO:0007669"/>
    <property type="project" value="InterPro"/>
</dbReference>
<feature type="domain" description="Transglycosylase SLT" evidence="5">
    <location>
        <begin position="575"/>
        <end position="678"/>
    </location>
</feature>
<comment type="similarity">
    <text evidence="2">Belongs to the virb1 family.</text>
</comment>
<keyword evidence="3" id="KW-0732">Signal</keyword>
<dbReference type="AlphaFoldDB" id="A0A1H2BK40"/>
<dbReference type="InterPro" id="IPR008939">
    <property type="entry name" value="Lytic_TGlycosylase_superhlx_U"/>
</dbReference>
<dbReference type="Gene3D" id="1.25.20.10">
    <property type="entry name" value="Bacterial muramidases"/>
    <property type="match status" value="1"/>
</dbReference>
<name>A0A1H2BK40_9BRAD</name>
<evidence type="ECO:0000256" key="1">
    <source>
        <dbReference type="ARBA" id="ARBA00007734"/>
    </source>
</evidence>
<organism evidence="6 7">
    <name type="scientific">Bradyrhizobium canariense</name>
    <dbReference type="NCBI Taxonomy" id="255045"/>
    <lineage>
        <taxon>Bacteria</taxon>
        <taxon>Pseudomonadati</taxon>
        <taxon>Pseudomonadota</taxon>
        <taxon>Alphaproteobacteria</taxon>
        <taxon>Hyphomicrobiales</taxon>
        <taxon>Nitrobacteraceae</taxon>
        <taxon>Bradyrhizobium</taxon>
    </lineage>
</organism>
<evidence type="ECO:0000313" key="7">
    <source>
        <dbReference type="Proteomes" id="UP000243904"/>
    </source>
</evidence>
<dbReference type="GO" id="GO:0042597">
    <property type="term" value="C:periplasmic space"/>
    <property type="evidence" value="ECO:0007669"/>
    <property type="project" value="InterPro"/>
</dbReference>
<protein>
    <submittedName>
        <fullName evidence="6">Soluble lytic murein transglycosylase</fullName>
    </submittedName>
</protein>
<comment type="similarity">
    <text evidence="1">Belongs to the transglycosylase Slt family.</text>
</comment>
<dbReference type="SUPFAM" id="SSF48435">
    <property type="entry name" value="Bacterial muramidases"/>
    <property type="match status" value="1"/>
</dbReference>
<evidence type="ECO:0000256" key="2">
    <source>
        <dbReference type="ARBA" id="ARBA00009387"/>
    </source>
</evidence>
<dbReference type="Proteomes" id="UP000243904">
    <property type="component" value="Chromosome I"/>
</dbReference>
<evidence type="ECO:0000313" key="6">
    <source>
        <dbReference type="EMBL" id="SDT58613.1"/>
    </source>
</evidence>
<dbReference type="InterPro" id="IPR023346">
    <property type="entry name" value="Lysozyme-like_dom_sf"/>
</dbReference>
<evidence type="ECO:0000256" key="3">
    <source>
        <dbReference type="ARBA" id="ARBA00022729"/>
    </source>
</evidence>
<evidence type="ECO:0000256" key="4">
    <source>
        <dbReference type="SAM" id="MobiDB-lite"/>
    </source>
</evidence>
<proteinExistence type="inferred from homology"/>
<reference evidence="7" key="1">
    <citation type="submission" date="2016-10" db="EMBL/GenBank/DDBJ databases">
        <authorList>
            <person name="Varghese N."/>
            <person name="Submissions S."/>
        </authorList>
    </citation>
    <scope>NUCLEOTIDE SEQUENCE [LARGE SCALE GENOMIC DNA]</scope>
    <source>
        <strain evidence="7">GAS369</strain>
    </source>
</reference>
<dbReference type="Pfam" id="PF01464">
    <property type="entry name" value="SLT"/>
    <property type="match status" value="1"/>
</dbReference>
<dbReference type="PANTHER" id="PTHR37423:SF2">
    <property type="entry name" value="MEMBRANE-BOUND LYTIC MUREIN TRANSGLYCOSYLASE C"/>
    <property type="match status" value="1"/>
</dbReference>